<keyword evidence="1" id="KW-0732">Signal</keyword>
<gene>
    <name evidence="3" type="ORF">D7Z94_14425</name>
</gene>
<dbReference type="EMBL" id="RBCJ01000003">
    <property type="protein sequence ID" value="RKN79498.1"/>
    <property type="molecule type" value="Genomic_DNA"/>
</dbReference>
<feature type="domain" description="Ig-like" evidence="2">
    <location>
        <begin position="1347"/>
        <end position="1419"/>
    </location>
</feature>
<feature type="domain" description="Ig-like" evidence="2">
    <location>
        <begin position="1505"/>
        <end position="1581"/>
    </location>
</feature>
<dbReference type="Pfam" id="PF19081">
    <property type="entry name" value="Ig_7"/>
    <property type="match status" value="3"/>
</dbReference>
<dbReference type="Pfam" id="PF13585">
    <property type="entry name" value="CHU_C"/>
    <property type="match status" value="1"/>
</dbReference>
<dbReference type="OrthoDB" id="599464at2"/>
<organism evidence="3 4">
    <name type="scientific">Ulvibacterium marinum</name>
    <dbReference type="NCBI Taxonomy" id="2419782"/>
    <lineage>
        <taxon>Bacteria</taxon>
        <taxon>Pseudomonadati</taxon>
        <taxon>Bacteroidota</taxon>
        <taxon>Flavobacteriia</taxon>
        <taxon>Flavobacteriales</taxon>
        <taxon>Flavobacteriaceae</taxon>
        <taxon>Ulvibacterium</taxon>
    </lineage>
</organism>
<feature type="chain" id="PRO_5017396786" evidence="1">
    <location>
        <begin position="27"/>
        <end position="2190"/>
    </location>
</feature>
<dbReference type="RefSeq" id="WP_120712311.1">
    <property type="nucleotide sequence ID" value="NZ_RBCJ01000003.1"/>
</dbReference>
<evidence type="ECO:0000313" key="4">
    <source>
        <dbReference type="Proteomes" id="UP000276603"/>
    </source>
</evidence>
<dbReference type="InterPro" id="IPR044023">
    <property type="entry name" value="Ig_7"/>
</dbReference>
<name>A0A3B0C4P0_9FLAO</name>
<reference evidence="3 4" key="1">
    <citation type="submission" date="2018-10" db="EMBL/GenBank/DDBJ databases">
        <title>Ulvibacterium marinum gen. nov., sp. nov., a novel marine bacterium of the family Flavobacteriaceae, isolated from a culture of the green alga Ulva prolifera.</title>
        <authorList>
            <person name="Zhang Z."/>
        </authorList>
    </citation>
    <scope>NUCLEOTIDE SEQUENCE [LARGE SCALE GENOMIC DNA]</scope>
    <source>
        <strain evidence="3 4">CCMM003</strain>
    </source>
</reference>
<feature type="signal peptide" evidence="1">
    <location>
        <begin position="1"/>
        <end position="26"/>
    </location>
</feature>
<feature type="domain" description="Ig-like" evidence="2">
    <location>
        <begin position="1184"/>
        <end position="1256"/>
    </location>
</feature>
<keyword evidence="4" id="KW-1185">Reference proteome</keyword>
<sequence length="2190" mass="228625">MRKTVHFKTVLLLTLLWVLGSQMAQAQCDPNNFTVTVTEGICPNDGNIAVTLPGGSPCVGWQAILTNPGGLETVLNIPDTGGPVNFNNLAVGSYMVRLVNGVTVIQSPDNPIVLTSTYQAMNITSTNTAPSCPSGTDATLTIDINSGGNGPFEYTVTPPAPGIPQTFGPTPNRSHTFLGLNGGESVSFEVTDLGCSVSQTQNPVIADNTALVSEYRNATFQRKCSPDCGAYDVTFFTTVHSTNGITTIQQPGNATISINGGIPQDLALDNVNGSSISFTYPPGLDENVSYVLAFNDGCNTFGTTKTTLPVDDTLLTIDQEIAIAPDCSPIHTVDAISITSDGGDTYNMFCTTNSIAIEQETPAGSNVWVNVPLVGGGGNPLGAGSFSDYYTLPGEGSYRITGTDDCHSTSVEFSTLAPTNPLDAVRIRSSLSILEDTGAIVIDRIPGQPSSNPIPETTYTIRPVPFQSSITINPTQPFNLGGSYTLNFPLAYTTTINRSIIGDLPPGEYEITTTDICGNVAVQSYIISLTAQYNPEITAFSGCANSGSIAYDMNVSRVANSIGPPRVNTIVELWTDDGSGNPGTLLTDDIPESGLTGTFNNLTAGDYVIRFSNINFQSNNDNEIFSAATGNNNDREYWTAVTIAPFQSITAATAGAFCDFTDPSTGIIFTEITGGTPTYPINYELFATSDLVNPVMTYVETDPSMTSHLFENVTAGNYLVRITTPCDGVDLNVNLILAPITTTITADNNPICAPGGDVELSINLPTSIFDITWTDNLGNTVGLGTPVTVTTNATTTYTASYAIKPAFCPTAPINTNDITITVHPEIVQVGTETPSCNLLGTEYTLVVEVAGTGPYNAIGTGAPGIFAGNTWTSDPIPAGTDYSIDFTDANSCNTLNVAGTAPNCCVFDLNLTTSDIDLCLNPGPYSTTIANTTLGLTYEVRDQNGISFIPALTGIGNGGDLSINIPPLNVPPGGTDYQVFVTNGLPGCGGTLVDPFSFINGNPDISLNVTGDTVCEGDAATVTISNSQVGVTYQLLQSGVPLSPVVTGTGTGGDLLLTIPARHPQLATGTYSVEASSIGCSTATLNQSPLITVNVLPTFSISGPATCSPDLTTYSLEVTVSTGTVSSTFGNVSNTSGNIWSITNVAAGTDITLTLTDANSCVATLNITAPDCSCPIVNVPISGGDQSYCVGSAIPALTATVNPGETVDWYGTPTGGTPLQSGSTSYTPTSPGSYYAEARNAINNCISTSRTQITLTENALPLIAPAPATCSLDLLTYSLNVSVSSGTLSSSVGTVTNISPILWSITDVPAGTDILLTLTDANSCVATSTVTAPNCSCPVVNVPISGGDQSYCAGSAIPALTATVNPGETVDWYGTPTGGTPLLSGNTTFNPTAPGTYYAETRDTVNNCTSPTRTPIQLTENALPLITPAPATCSLDLLTYSLNVSVSSGTLNSSVGTITNISPILWSITDVPAGTDILLTLTDANSCVATSTVTAPNCSCPVVNVPTSGGDQSYCVGSAIPALTATVNPGETVDWYGTPTGGTPLLSGNTTYNPTAPGTYYAETRDTVNNCTSATRTPIQLIENVLPIVTFNDPANICVDASVLDLTAFVNPIGGNFIGTGVAGNNFDPATAGTGTHTLTYEFTDANGCTSSDTADITVTALLAQTGTATTSCALDGQSYILTVELNGTGPYNATGNGTPGTFASNTWTSDPIPAGTDYSIDFTDANGCNTVTVADVAPICCVFEVTCPTFPATTVECYEDIPTVTALTEIEFEALGNADGIIGNIPCGIIEITAANTPDTGNCNMAVIRTYTVTEYEDTNSNGIRDFGENTVLNTLDCTQNITVQDTTDPVFVGTLPIDITVECDAVPAPETLTATDNCGTAIVTFVETRTDGSCVSDYSLERTWTATDECGLTTTHTQTIAVQDTTDPVFVETLPTDFTMECDTNLPIAETLTAMDNCGTATVTFSEEILNSGCAGNYTVLRTWEATDACGNETVHEQMITVEDTSAPVFVEALPQNGFAECDAIPEAAVLTATDNCGTATVDFTETEVPGNCSSEYSIVRTWTATDDCGNETSHTQTVQLTCPVRIYNAVSANNNLQNDIFLLEGIDCFPNNQVEIFNRWGVKVFETNGYDNQNKVFKGYSEGRLTVAPNEKLPTGTYFYIVQYESPNNGESRTIQQSGYLYLTSDN</sequence>
<accession>A0A3B0C4P0</accession>
<evidence type="ECO:0000313" key="3">
    <source>
        <dbReference type="EMBL" id="RKN79498.1"/>
    </source>
</evidence>
<evidence type="ECO:0000259" key="2">
    <source>
        <dbReference type="Pfam" id="PF19081"/>
    </source>
</evidence>
<evidence type="ECO:0000256" key="1">
    <source>
        <dbReference type="SAM" id="SignalP"/>
    </source>
</evidence>
<proteinExistence type="predicted"/>
<comment type="caution">
    <text evidence="3">The sequence shown here is derived from an EMBL/GenBank/DDBJ whole genome shotgun (WGS) entry which is preliminary data.</text>
</comment>
<dbReference type="Proteomes" id="UP000276603">
    <property type="component" value="Unassembled WGS sequence"/>
</dbReference>
<protein>
    <submittedName>
        <fullName evidence="3">Gliding motility-associated C-terminal domain-containing protein</fullName>
    </submittedName>
</protein>